<dbReference type="GO" id="GO:0005783">
    <property type="term" value="C:endoplasmic reticulum"/>
    <property type="evidence" value="ECO:0007669"/>
    <property type="project" value="TreeGrafter"/>
</dbReference>
<dbReference type="PROSITE" id="PS50216">
    <property type="entry name" value="DHHC"/>
    <property type="match status" value="1"/>
</dbReference>
<keyword evidence="10" id="KW-1185">Reference proteome</keyword>
<comment type="similarity">
    <text evidence="7">Belongs to the DHHC palmitoyltransferase family.</text>
</comment>
<comment type="subcellular location">
    <subcellularLocation>
        <location evidence="1">Membrane</location>
        <topology evidence="1">Multi-pass membrane protein</topology>
    </subcellularLocation>
</comment>
<dbReference type="KEGG" id="cme:CYME_CMS118C"/>
<comment type="catalytic activity">
    <reaction evidence="7">
        <text>L-cysteinyl-[protein] + hexadecanoyl-CoA = S-hexadecanoyl-L-cysteinyl-[protein] + CoA</text>
        <dbReference type="Rhea" id="RHEA:36683"/>
        <dbReference type="Rhea" id="RHEA-COMP:10131"/>
        <dbReference type="Rhea" id="RHEA-COMP:11032"/>
        <dbReference type="ChEBI" id="CHEBI:29950"/>
        <dbReference type="ChEBI" id="CHEBI:57287"/>
        <dbReference type="ChEBI" id="CHEBI:57379"/>
        <dbReference type="ChEBI" id="CHEBI:74151"/>
        <dbReference type="EC" id="2.3.1.225"/>
    </reaction>
</comment>
<keyword evidence="2 7" id="KW-0808">Transferase</keyword>
<feature type="transmembrane region" description="Helical" evidence="7">
    <location>
        <begin position="12"/>
        <end position="30"/>
    </location>
</feature>
<gene>
    <name evidence="9" type="ORF">CYME_CMS118C</name>
</gene>
<evidence type="ECO:0000313" key="10">
    <source>
        <dbReference type="Proteomes" id="UP000007014"/>
    </source>
</evidence>
<dbReference type="GO" id="GO:0019706">
    <property type="term" value="F:protein-cysteine S-palmitoyltransferase activity"/>
    <property type="evidence" value="ECO:0007669"/>
    <property type="project" value="UniProtKB-EC"/>
</dbReference>
<dbReference type="Gramene" id="CMS118CT">
    <property type="protein sequence ID" value="CMS118CT"/>
    <property type="gene ID" value="CMS118C"/>
</dbReference>
<dbReference type="EC" id="2.3.1.225" evidence="7"/>
<protein>
    <recommendedName>
        <fullName evidence="7">Palmitoyltransferase</fullName>
        <ecNumber evidence="7">2.3.1.225</ecNumber>
    </recommendedName>
</protein>
<evidence type="ECO:0000256" key="7">
    <source>
        <dbReference type="RuleBase" id="RU079119"/>
    </source>
</evidence>
<keyword evidence="4 7" id="KW-1133">Transmembrane helix</keyword>
<dbReference type="PANTHER" id="PTHR22883">
    <property type="entry name" value="ZINC FINGER DHHC DOMAIN CONTAINING PROTEIN"/>
    <property type="match status" value="1"/>
</dbReference>
<dbReference type="AlphaFoldDB" id="M1V742"/>
<dbReference type="Proteomes" id="UP000007014">
    <property type="component" value="Chromosome 19"/>
</dbReference>
<dbReference type="GO" id="GO:0005794">
    <property type="term" value="C:Golgi apparatus"/>
    <property type="evidence" value="ECO:0007669"/>
    <property type="project" value="TreeGrafter"/>
</dbReference>
<dbReference type="OrthoDB" id="5812at2759"/>
<evidence type="ECO:0000256" key="6">
    <source>
        <dbReference type="ARBA" id="ARBA00023315"/>
    </source>
</evidence>
<organism evidence="9 10">
    <name type="scientific">Cyanidioschyzon merolae (strain NIES-3377 / 10D)</name>
    <name type="common">Unicellular red alga</name>
    <dbReference type="NCBI Taxonomy" id="280699"/>
    <lineage>
        <taxon>Eukaryota</taxon>
        <taxon>Rhodophyta</taxon>
        <taxon>Bangiophyceae</taxon>
        <taxon>Cyanidiales</taxon>
        <taxon>Cyanidiaceae</taxon>
        <taxon>Cyanidioschyzon</taxon>
    </lineage>
</organism>
<reference evidence="9 10" key="2">
    <citation type="journal article" date="2007" name="BMC Biol.">
        <title>A 100%-complete sequence reveals unusually simple genomic features in the hot-spring red alga Cyanidioschyzon merolae.</title>
        <authorList>
            <person name="Nozaki H."/>
            <person name="Takano H."/>
            <person name="Misumi O."/>
            <person name="Terasawa K."/>
            <person name="Matsuzaki M."/>
            <person name="Maruyama S."/>
            <person name="Nishida K."/>
            <person name="Yagisawa F."/>
            <person name="Yoshida Y."/>
            <person name="Fujiwara T."/>
            <person name="Takio S."/>
            <person name="Tamura K."/>
            <person name="Chung S.J."/>
            <person name="Nakamura S."/>
            <person name="Kuroiwa H."/>
            <person name="Tanaka K."/>
            <person name="Sato N."/>
            <person name="Kuroiwa T."/>
        </authorList>
    </citation>
    <scope>NUCLEOTIDE SEQUENCE [LARGE SCALE GENOMIC DNA]</scope>
    <source>
        <strain evidence="9 10">10D</strain>
    </source>
</reference>
<evidence type="ECO:0000256" key="5">
    <source>
        <dbReference type="ARBA" id="ARBA00023136"/>
    </source>
</evidence>
<accession>M1V742</accession>
<evidence type="ECO:0000256" key="2">
    <source>
        <dbReference type="ARBA" id="ARBA00022679"/>
    </source>
</evidence>
<dbReference type="RefSeq" id="XP_005538786.1">
    <property type="nucleotide sequence ID" value="XM_005538729.1"/>
</dbReference>
<dbReference type="Pfam" id="PF01529">
    <property type="entry name" value="DHHC"/>
    <property type="match status" value="1"/>
</dbReference>
<sequence>MLPKSRLQRYGPFAYPLVSGLTFCVLFLALDRDLPQKTFPYAAHWHIFCWQVVLFGALLSVSLRDPGTVTAAAVKSAAEREPRYDGVLYVAGVKCEFCGLGRLPRVSHSSVTDRCIECHDHYCLWVNNDIGRRNRPHFILFLFLHVCAVIHGFLISASALLDQIQRCGPPFEAFWTGSRRVDTQRLECMYFDEFFCVLSFSFLLCVVVYLFGFHLYLASKNMTFKEYYKWKAVLFAWKELQTTREGLEAPEPQDLIFETFPTLEFVDDSHRSMFQERDENLGDKHEHAKAADLVSSTHQSWPWNHRGAPPGTGLDLQDSNPPPVHFPYDRGSAWRNFCEVLCNAFERTSRL</sequence>
<keyword evidence="6 7" id="KW-0012">Acyltransferase</keyword>
<keyword evidence="5 7" id="KW-0472">Membrane</keyword>
<evidence type="ECO:0000256" key="1">
    <source>
        <dbReference type="ARBA" id="ARBA00004141"/>
    </source>
</evidence>
<dbReference type="eggNOG" id="KOG1311">
    <property type="taxonomic scope" value="Eukaryota"/>
</dbReference>
<feature type="transmembrane region" description="Helical" evidence="7">
    <location>
        <begin position="42"/>
        <end position="61"/>
    </location>
</feature>
<keyword evidence="3 7" id="KW-0812">Transmembrane</keyword>
<dbReference type="InterPro" id="IPR001594">
    <property type="entry name" value="Palmitoyltrfase_DHHC"/>
</dbReference>
<evidence type="ECO:0000259" key="8">
    <source>
        <dbReference type="Pfam" id="PF01529"/>
    </source>
</evidence>
<comment type="domain">
    <text evidence="7">The DHHC domain is required for palmitoyltransferase activity.</text>
</comment>
<dbReference type="OMA" id="THYFLTR"/>
<evidence type="ECO:0000256" key="4">
    <source>
        <dbReference type="ARBA" id="ARBA00022989"/>
    </source>
</evidence>
<dbReference type="EMBL" id="AP006501">
    <property type="protein sequence ID" value="BAM82750.1"/>
    <property type="molecule type" value="Genomic_DNA"/>
</dbReference>
<feature type="transmembrane region" description="Helical" evidence="7">
    <location>
        <begin position="194"/>
        <end position="217"/>
    </location>
</feature>
<dbReference type="InterPro" id="IPR039859">
    <property type="entry name" value="PFA4/ZDH16/20/ERF2-like"/>
</dbReference>
<evidence type="ECO:0000256" key="3">
    <source>
        <dbReference type="ARBA" id="ARBA00022692"/>
    </source>
</evidence>
<name>M1V742_CYAM1</name>
<evidence type="ECO:0000313" key="9">
    <source>
        <dbReference type="EMBL" id="BAM82750.1"/>
    </source>
</evidence>
<dbReference type="GeneID" id="16997566"/>
<feature type="transmembrane region" description="Helical" evidence="7">
    <location>
        <begin position="138"/>
        <end position="161"/>
    </location>
</feature>
<dbReference type="GO" id="GO:0006612">
    <property type="term" value="P:protein targeting to membrane"/>
    <property type="evidence" value="ECO:0007669"/>
    <property type="project" value="TreeGrafter"/>
</dbReference>
<dbReference type="GO" id="GO:0016020">
    <property type="term" value="C:membrane"/>
    <property type="evidence" value="ECO:0007669"/>
    <property type="project" value="UniProtKB-SubCell"/>
</dbReference>
<reference evidence="9 10" key="1">
    <citation type="journal article" date="2004" name="Nature">
        <title>Genome sequence of the ultrasmall unicellular red alga Cyanidioschyzon merolae 10D.</title>
        <authorList>
            <person name="Matsuzaki M."/>
            <person name="Misumi O."/>
            <person name="Shin-i T."/>
            <person name="Maruyama S."/>
            <person name="Takahara M."/>
            <person name="Miyagishima S."/>
            <person name="Mori T."/>
            <person name="Nishida K."/>
            <person name="Yagisawa F."/>
            <person name="Nishida K."/>
            <person name="Yoshida Y."/>
            <person name="Nishimura Y."/>
            <person name="Nakao S."/>
            <person name="Kobayashi T."/>
            <person name="Momoyama Y."/>
            <person name="Higashiyama T."/>
            <person name="Minoda A."/>
            <person name="Sano M."/>
            <person name="Nomoto H."/>
            <person name="Oishi K."/>
            <person name="Hayashi H."/>
            <person name="Ohta F."/>
            <person name="Nishizaka S."/>
            <person name="Haga S."/>
            <person name="Miura S."/>
            <person name="Morishita T."/>
            <person name="Kabeya Y."/>
            <person name="Terasawa K."/>
            <person name="Suzuki Y."/>
            <person name="Ishii Y."/>
            <person name="Asakawa S."/>
            <person name="Takano H."/>
            <person name="Ohta N."/>
            <person name="Kuroiwa H."/>
            <person name="Tanaka K."/>
            <person name="Shimizu N."/>
            <person name="Sugano S."/>
            <person name="Sato N."/>
            <person name="Nozaki H."/>
            <person name="Ogasawara N."/>
            <person name="Kohara Y."/>
            <person name="Kuroiwa T."/>
        </authorList>
    </citation>
    <scope>NUCLEOTIDE SEQUENCE [LARGE SCALE GENOMIC DNA]</scope>
    <source>
        <strain evidence="9 10">10D</strain>
    </source>
</reference>
<feature type="domain" description="Palmitoyltransferase DHHC" evidence="8">
    <location>
        <begin position="94"/>
        <end position="231"/>
    </location>
</feature>
<proteinExistence type="inferred from homology"/>
<dbReference type="HOGENOM" id="CLU_790764_0_0_1"/>